<feature type="compositionally biased region" description="Polar residues" evidence="1">
    <location>
        <begin position="166"/>
        <end position="176"/>
    </location>
</feature>
<evidence type="ECO:0000256" key="1">
    <source>
        <dbReference type="SAM" id="MobiDB-lite"/>
    </source>
</evidence>
<comment type="caution">
    <text evidence="3">The sequence shown here is derived from an EMBL/GenBank/DDBJ whole genome shotgun (WGS) entry which is preliminary data.</text>
</comment>
<accession>A0AAD8SYN0</accession>
<dbReference type="Proteomes" id="UP001231189">
    <property type="component" value="Unassembled WGS sequence"/>
</dbReference>
<proteinExistence type="predicted"/>
<protein>
    <recommendedName>
        <fullName evidence="2">Reverse transcriptase Ty1/copia-type domain-containing protein</fullName>
    </recommendedName>
</protein>
<evidence type="ECO:0000259" key="2">
    <source>
        <dbReference type="Pfam" id="PF07727"/>
    </source>
</evidence>
<reference evidence="3" key="1">
    <citation type="submission" date="2023-07" db="EMBL/GenBank/DDBJ databases">
        <title>A chromosome-level genome assembly of Lolium multiflorum.</title>
        <authorList>
            <person name="Chen Y."/>
            <person name="Copetti D."/>
            <person name="Kolliker R."/>
            <person name="Studer B."/>
        </authorList>
    </citation>
    <scope>NUCLEOTIDE SEQUENCE</scope>
    <source>
        <strain evidence="3">02402/16</strain>
        <tissue evidence="3">Leaf</tissue>
    </source>
</reference>
<evidence type="ECO:0000313" key="3">
    <source>
        <dbReference type="EMBL" id="KAK1666642.1"/>
    </source>
</evidence>
<evidence type="ECO:0000313" key="4">
    <source>
        <dbReference type="Proteomes" id="UP001231189"/>
    </source>
</evidence>
<gene>
    <name evidence="3" type="ORF">QYE76_054801</name>
</gene>
<dbReference type="EMBL" id="JAUUTY010000003">
    <property type="protein sequence ID" value="KAK1666642.1"/>
    <property type="molecule type" value="Genomic_DNA"/>
</dbReference>
<dbReference type="Pfam" id="PF07727">
    <property type="entry name" value="RVT_2"/>
    <property type="match status" value="1"/>
</dbReference>
<feature type="region of interest" description="Disordered" evidence="1">
    <location>
        <begin position="134"/>
        <end position="176"/>
    </location>
</feature>
<name>A0AAD8SYN0_LOLMU</name>
<sequence length="531" mass="61060">MEKNEMPIVGASPRRIGRRLRPRPFNAAAHHPPRIGRRPVQASVAWDPYEPVPYVASENPYDTSIVDDEPELMTDRFEMSMMGEMRFFLGFEIKQLREGTFINQAKYLQDMLKRFKMTEMKGVATPMVTKCHLALDPNGGSKKRGKGHVEDEEEEEFELRRPSKLTARQQAAQKNVKSPIVRGKRVHVSVKNMPYLEYKELRQGNPYLIPRNNRVADKRFHNKSQEEIFYEIYVTFKKAIVTQHSIETAKMTATRYFDEAYALCGEFGLYPMMELNKDFDIGLIQQFYATVHFQQDEARTFRWMTHETLLEANLASFGEALGYPRSPIVNANGWQSHDSSFALTKDVLEPLYIKGWGVPGKSADFLPTWDIMLRVYREMIGPKGGNLDELHTYEVDLMANSHAKQGTGENLDVMDYIYNEMWTCVMEKKFPLFAPFIMKLIEDTWISTRQDPLAHSIPLNITAHEVKSLRVKRHNSPIEDVPPLFMRSHQVGSPSLPAACNRSFVSPQLSTTVSISNILRPRSLGFVRRAS</sequence>
<keyword evidence="4" id="KW-1185">Reference proteome</keyword>
<feature type="domain" description="Reverse transcriptase Ty1/copia-type" evidence="2">
    <location>
        <begin position="62"/>
        <end position="128"/>
    </location>
</feature>
<dbReference type="InterPro" id="IPR013103">
    <property type="entry name" value="RVT_2"/>
</dbReference>
<organism evidence="3 4">
    <name type="scientific">Lolium multiflorum</name>
    <name type="common">Italian ryegrass</name>
    <name type="synonym">Lolium perenne subsp. multiflorum</name>
    <dbReference type="NCBI Taxonomy" id="4521"/>
    <lineage>
        <taxon>Eukaryota</taxon>
        <taxon>Viridiplantae</taxon>
        <taxon>Streptophyta</taxon>
        <taxon>Embryophyta</taxon>
        <taxon>Tracheophyta</taxon>
        <taxon>Spermatophyta</taxon>
        <taxon>Magnoliopsida</taxon>
        <taxon>Liliopsida</taxon>
        <taxon>Poales</taxon>
        <taxon>Poaceae</taxon>
        <taxon>BOP clade</taxon>
        <taxon>Pooideae</taxon>
        <taxon>Poodae</taxon>
        <taxon>Poeae</taxon>
        <taxon>Poeae Chloroplast Group 2 (Poeae type)</taxon>
        <taxon>Loliodinae</taxon>
        <taxon>Loliinae</taxon>
        <taxon>Lolium</taxon>
    </lineage>
</organism>
<dbReference type="AlphaFoldDB" id="A0AAD8SYN0"/>